<dbReference type="InterPro" id="IPR044304">
    <property type="entry name" value="NUBPL-like"/>
</dbReference>
<keyword evidence="1 6" id="KW-0479">Metal-binding</keyword>
<gene>
    <name evidence="8" type="ORF">HMPREF3192_00051</name>
</gene>
<dbReference type="PANTHER" id="PTHR42961">
    <property type="entry name" value="IRON-SULFUR PROTEIN NUBPL"/>
    <property type="match status" value="1"/>
</dbReference>
<evidence type="ECO:0000256" key="6">
    <source>
        <dbReference type="HAMAP-Rule" id="MF_02040"/>
    </source>
</evidence>
<dbReference type="InterPro" id="IPR027417">
    <property type="entry name" value="P-loop_NTPase"/>
</dbReference>
<dbReference type="InterPro" id="IPR019591">
    <property type="entry name" value="Mrp/NBP35_ATP-bd"/>
</dbReference>
<comment type="function">
    <text evidence="6">Binds and transfers iron-sulfur (Fe-S) clusters to target apoproteins. Can hydrolyze ATP.</text>
</comment>
<dbReference type="GO" id="GO:0140663">
    <property type="term" value="F:ATP-dependent FeS chaperone activity"/>
    <property type="evidence" value="ECO:0007669"/>
    <property type="project" value="InterPro"/>
</dbReference>
<comment type="similarity">
    <text evidence="6">Belongs to the Mrp/NBP35 ATP-binding proteins family.</text>
</comment>
<dbReference type="GO" id="GO:0046872">
    <property type="term" value="F:metal ion binding"/>
    <property type="evidence" value="ECO:0007669"/>
    <property type="project" value="UniProtKB-KW"/>
</dbReference>
<comment type="caution">
    <text evidence="8">The sequence shown here is derived from an EMBL/GenBank/DDBJ whole genome shotgun (WGS) entry which is preliminary data.</text>
</comment>
<feature type="compositionally biased region" description="Polar residues" evidence="7">
    <location>
        <begin position="309"/>
        <end position="319"/>
    </location>
</feature>
<dbReference type="AlphaFoldDB" id="A0A133XXG9"/>
<keyword evidence="9" id="KW-1185">Reference proteome</keyword>
<dbReference type="InterPro" id="IPR033756">
    <property type="entry name" value="YlxH/NBP35"/>
</dbReference>
<comment type="subunit">
    <text evidence="6">Homodimer.</text>
</comment>
<dbReference type="GO" id="GO:0016226">
    <property type="term" value="P:iron-sulfur cluster assembly"/>
    <property type="evidence" value="ECO:0007669"/>
    <property type="project" value="InterPro"/>
</dbReference>
<dbReference type="FunFam" id="3.40.50.300:FF:001119">
    <property type="entry name" value="Iron-sulfur cluster carrier protein"/>
    <property type="match status" value="1"/>
</dbReference>
<keyword evidence="3 6" id="KW-0067">ATP-binding</keyword>
<dbReference type="PATRIC" id="fig|1393034.3.peg.47"/>
<dbReference type="GO" id="GO:0051539">
    <property type="term" value="F:4 iron, 4 sulfur cluster binding"/>
    <property type="evidence" value="ECO:0007669"/>
    <property type="project" value="TreeGrafter"/>
</dbReference>
<keyword evidence="5 6" id="KW-0411">Iron-sulfur</keyword>
<reference evidence="9" key="1">
    <citation type="submission" date="2016-01" db="EMBL/GenBank/DDBJ databases">
        <authorList>
            <person name="Mitreva M."/>
            <person name="Pepin K.H."/>
            <person name="Mihindukulasuriya K.A."/>
            <person name="Fulton R."/>
            <person name="Fronick C."/>
            <person name="O'Laughlin M."/>
            <person name="Miner T."/>
            <person name="Herter B."/>
            <person name="Rosa B.A."/>
            <person name="Cordes M."/>
            <person name="Tomlinson C."/>
            <person name="Wollam A."/>
            <person name="Palsikar V.B."/>
            <person name="Mardis E.R."/>
            <person name="Wilson R.K."/>
        </authorList>
    </citation>
    <scope>NUCLEOTIDE SEQUENCE [LARGE SCALE GENOMIC DNA]</scope>
    <source>
        <strain evidence="9">DNF00019</strain>
    </source>
</reference>
<keyword evidence="6" id="KW-0378">Hydrolase</keyword>
<evidence type="ECO:0000256" key="2">
    <source>
        <dbReference type="ARBA" id="ARBA00022741"/>
    </source>
</evidence>
<name>A0A133XXG9_9ACTN</name>
<dbReference type="GO" id="GO:0016887">
    <property type="term" value="F:ATP hydrolysis activity"/>
    <property type="evidence" value="ECO:0007669"/>
    <property type="project" value="UniProtKB-UniRule"/>
</dbReference>
<organism evidence="8 9">
    <name type="scientific">Atopobium deltae</name>
    <dbReference type="NCBI Taxonomy" id="1393034"/>
    <lineage>
        <taxon>Bacteria</taxon>
        <taxon>Bacillati</taxon>
        <taxon>Actinomycetota</taxon>
        <taxon>Coriobacteriia</taxon>
        <taxon>Coriobacteriales</taxon>
        <taxon>Atopobiaceae</taxon>
        <taxon>Atopobium</taxon>
    </lineage>
</organism>
<dbReference type="STRING" id="1393034.HMPREF3192_00051"/>
<evidence type="ECO:0000256" key="4">
    <source>
        <dbReference type="ARBA" id="ARBA00023004"/>
    </source>
</evidence>
<evidence type="ECO:0000256" key="5">
    <source>
        <dbReference type="ARBA" id="ARBA00023014"/>
    </source>
</evidence>
<proteinExistence type="inferred from homology"/>
<evidence type="ECO:0000313" key="8">
    <source>
        <dbReference type="EMBL" id="KXB35646.1"/>
    </source>
</evidence>
<accession>A0A133XXG9</accession>
<dbReference type="HAMAP" id="MF_02040">
    <property type="entry name" value="Mrp_NBP35"/>
    <property type="match status" value="1"/>
</dbReference>
<sequence>MSQRVEYKLHNTLLHSADAVVCIKWVYVMALCNHDRPISMGPATALGQPGPAAANVTNDLSGVRHVIAVVSGKGGVGKSLVSGIIATNLMRAHQRVGILDADITGPSIPKMFGLTGKHATGLGNIMLPQVSKHSIKIMSANLILKDESDPVIWRGPILAGAIRQFWEETSWGALDWLVVDMPPGTGDIALTVFKTLPIEGVVVVSTPQDLSRMIVGKALKMAELMKIPVLGLVENMSFITCPCCGTAIELFGKSHSDQNAQHFDIPVLGRLGIDPRITQVADKGKLEEELPDGLLQGVIDRLQALDEAPQQSRTTQAQQPAEAASHANQHPTQPPTQA</sequence>
<evidence type="ECO:0000256" key="3">
    <source>
        <dbReference type="ARBA" id="ARBA00022840"/>
    </source>
</evidence>
<keyword evidence="4 6" id="KW-0408">Iron</keyword>
<dbReference type="SUPFAM" id="SSF52540">
    <property type="entry name" value="P-loop containing nucleoside triphosphate hydrolases"/>
    <property type="match status" value="1"/>
</dbReference>
<dbReference type="PANTHER" id="PTHR42961:SF2">
    <property type="entry name" value="IRON-SULFUR PROTEIN NUBPL"/>
    <property type="match status" value="1"/>
</dbReference>
<evidence type="ECO:0000256" key="1">
    <source>
        <dbReference type="ARBA" id="ARBA00022723"/>
    </source>
</evidence>
<evidence type="ECO:0000313" key="9">
    <source>
        <dbReference type="Proteomes" id="UP000070675"/>
    </source>
</evidence>
<keyword evidence="2 6" id="KW-0547">Nucleotide-binding</keyword>
<dbReference type="Proteomes" id="UP000070675">
    <property type="component" value="Unassembled WGS sequence"/>
</dbReference>
<dbReference type="CDD" id="cd02037">
    <property type="entry name" value="Mrp_NBP35"/>
    <property type="match status" value="1"/>
</dbReference>
<dbReference type="Gene3D" id="3.40.50.300">
    <property type="entry name" value="P-loop containing nucleotide triphosphate hydrolases"/>
    <property type="match status" value="1"/>
</dbReference>
<dbReference type="EMBL" id="LSCR01000001">
    <property type="protein sequence ID" value="KXB35646.1"/>
    <property type="molecule type" value="Genomic_DNA"/>
</dbReference>
<feature type="binding site" evidence="6">
    <location>
        <begin position="72"/>
        <end position="79"/>
    </location>
    <ligand>
        <name>ATP</name>
        <dbReference type="ChEBI" id="CHEBI:30616"/>
    </ligand>
</feature>
<dbReference type="GO" id="GO:0005524">
    <property type="term" value="F:ATP binding"/>
    <property type="evidence" value="ECO:0007669"/>
    <property type="project" value="UniProtKB-UniRule"/>
</dbReference>
<protein>
    <recommendedName>
        <fullName evidence="6">Iron-sulfur cluster carrier protein</fullName>
    </recommendedName>
</protein>
<evidence type="ECO:0000256" key="7">
    <source>
        <dbReference type="SAM" id="MobiDB-lite"/>
    </source>
</evidence>
<feature type="region of interest" description="Disordered" evidence="7">
    <location>
        <begin position="305"/>
        <end position="338"/>
    </location>
</feature>
<dbReference type="Pfam" id="PF10609">
    <property type="entry name" value="ParA"/>
    <property type="match status" value="1"/>
</dbReference>